<dbReference type="SUPFAM" id="SSF55681">
    <property type="entry name" value="Class II aaRS and biotin synthetases"/>
    <property type="match status" value="1"/>
</dbReference>
<dbReference type="PANTHER" id="PTHR11777:SF9">
    <property type="entry name" value="ALANINE--TRNA LIGASE, CYTOPLASMIC"/>
    <property type="match status" value="1"/>
</dbReference>
<dbReference type="Gene3D" id="6.10.250.550">
    <property type="match status" value="1"/>
</dbReference>
<dbReference type="EMBL" id="NTKD01000005">
    <property type="protein sequence ID" value="PDH41311.1"/>
    <property type="molecule type" value="Genomic_DNA"/>
</dbReference>
<evidence type="ECO:0000256" key="8">
    <source>
        <dbReference type="ARBA" id="ARBA00022840"/>
    </source>
</evidence>
<evidence type="ECO:0000256" key="11">
    <source>
        <dbReference type="ARBA" id="ARBA00023146"/>
    </source>
</evidence>
<keyword evidence="12" id="KW-0963">Cytoplasm</keyword>
<feature type="binding site" evidence="12">
    <location>
        <position position="556"/>
    </location>
    <ligand>
        <name>Zn(2+)</name>
        <dbReference type="ChEBI" id="CHEBI:29105"/>
    </ligand>
</feature>
<feature type="binding site" evidence="12">
    <location>
        <position position="655"/>
    </location>
    <ligand>
        <name>Zn(2+)</name>
        <dbReference type="ChEBI" id="CHEBI:29105"/>
    </ligand>
</feature>
<dbReference type="SUPFAM" id="SSF50447">
    <property type="entry name" value="Translation proteins"/>
    <property type="match status" value="1"/>
</dbReference>
<dbReference type="Gene3D" id="3.30.980.10">
    <property type="entry name" value="Threonyl-trna Synthetase, Chain A, domain 2"/>
    <property type="match status" value="1"/>
</dbReference>
<keyword evidence="9 12" id="KW-0694">RNA-binding</keyword>
<dbReference type="SMART" id="SM00863">
    <property type="entry name" value="tRNA_SAD"/>
    <property type="match status" value="1"/>
</dbReference>
<dbReference type="SUPFAM" id="SSF55186">
    <property type="entry name" value="ThrRS/AlaRS common domain"/>
    <property type="match status" value="1"/>
</dbReference>
<evidence type="ECO:0000256" key="9">
    <source>
        <dbReference type="ARBA" id="ARBA00022884"/>
    </source>
</evidence>
<dbReference type="GO" id="GO:0002161">
    <property type="term" value="F:aminoacyl-tRNA deacylase activity"/>
    <property type="evidence" value="ECO:0007669"/>
    <property type="project" value="TreeGrafter"/>
</dbReference>
<dbReference type="HAMAP" id="MF_00036_B">
    <property type="entry name" value="Ala_tRNA_synth_B"/>
    <property type="match status" value="1"/>
</dbReference>
<dbReference type="FunFam" id="3.30.930.10:FF:000004">
    <property type="entry name" value="Alanine--tRNA ligase"/>
    <property type="match status" value="1"/>
</dbReference>
<dbReference type="Pfam" id="PF07973">
    <property type="entry name" value="tRNA_SAD"/>
    <property type="match status" value="1"/>
</dbReference>
<dbReference type="Gene3D" id="2.40.30.130">
    <property type="match status" value="1"/>
</dbReference>
<dbReference type="InterPro" id="IPR003156">
    <property type="entry name" value="DHHA1_dom"/>
</dbReference>
<dbReference type="AlphaFoldDB" id="A0A2A5WY04"/>
<name>A0A2A5WY04_9GAMM</name>
<dbReference type="FunFam" id="2.40.30.130:FF:000001">
    <property type="entry name" value="Alanine--tRNA ligase"/>
    <property type="match status" value="1"/>
</dbReference>
<dbReference type="EC" id="6.1.1.7" evidence="12"/>
<dbReference type="InterPro" id="IPR018163">
    <property type="entry name" value="Thr/Ala-tRNA-synth_IIc_edit"/>
</dbReference>
<keyword evidence="8 12" id="KW-0067">ATP-binding</keyword>
<evidence type="ECO:0000256" key="10">
    <source>
        <dbReference type="ARBA" id="ARBA00022917"/>
    </source>
</evidence>
<dbReference type="PRINTS" id="PR00980">
    <property type="entry name" value="TRNASYNTHALA"/>
</dbReference>
<proteinExistence type="inferred from homology"/>
<organism evidence="15 16">
    <name type="scientific">OM182 bacterium MED-G24</name>
    <dbReference type="NCBI Taxonomy" id="1986255"/>
    <lineage>
        <taxon>Bacteria</taxon>
        <taxon>Pseudomonadati</taxon>
        <taxon>Pseudomonadota</taxon>
        <taxon>Gammaproteobacteria</taxon>
        <taxon>OMG group</taxon>
        <taxon>OM182 clade</taxon>
    </lineage>
</organism>
<evidence type="ECO:0000256" key="3">
    <source>
        <dbReference type="ARBA" id="ARBA00022555"/>
    </source>
</evidence>
<evidence type="ECO:0000256" key="7">
    <source>
        <dbReference type="ARBA" id="ARBA00022833"/>
    </source>
</evidence>
<dbReference type="SUPFAM" id="SSF101353">
    <property type="entry name" value="Putative anticodon-binding domain of alanyl-tRNA synthetase (AlaRS)"/>
    <property type="match status" value="1"/>
</dbReference>
<dbReference type="GO" id="GO:0045892">
    <property type="term" value="P:negative regulation of DNA-templated transcription"/>
    <property type="evidence" value="ECO:0007669"/>
    <property type="project" value="TreeGrafter"/>
</dbReference>
<comment type="function">
    <text evidence="12">Catalyzes the attachment of alanine to tRNA(Ala) in a two-step reaction: alanine is first activated by ATP to form Ala-AMP and then transferred to the acceptor end of tRNA(Ala). Also edits incorrectly charged Ser-tRNA(Ala) and Gly-tRNA(Ala) via its editing domain.</text>
</comment>
<feature type="binding site" evidence="12">
    <location>
        <position position="552"/>
    </location>
    <ligand>
        <name>Zn(2+)</name>
        <dbReference type="ChEBI" id="CHEBI:29105"/>
    </ligand>
</feature>
<dbReference type="GO" id="GO:0004813">
    <property type="term" value="F:alanine-tRNA ligase activity"/>
    <property type="evidence" value="ECO:0007669"/>
    <property type="project" value="UniProtKB-UniRule"/>
</dbReference>
<dbReference type="InterPro" id="IPR002318">
    <property type="entry name" value="Ala-tRNA-lgiase_IIc"/>
</dbReference>
<evidence type="ECO:0000256" key="1">
    <source>
        <dbReference type="ARBA" id="ARBA00004496"/>
    </source>
</evidence>
<dbReference type="Gene3D" id="3.10.310.40">
    <property type="match status" value="1"/>
</dbReference>
<dbReference type="NCBIfam" id="TIGR00344">
    <property type="entry name" value="alaS"/>
    <property type="match status" value="1"/>
</dbReference>
<feature type="coiled-coil region" evidence="13">
    <location>
        <begin position="707"/>
        <end position="741"/>
    </location>
</feature>
<feature type="binding site" evidence="12">
    <location>
        <position position="659"/>
    </location>
    <ligand>
        <name>Zn(2+)</name>
        <dbReference type="ChEBI" id="CHEBI:29105"/>
    </ligand>
</feature>
<dbReference type="Proteomes" id="UP000219327">
    <property type="component" value="Unassembled WGS sequence"/>
</dbReference>
<evidence type="ECO:0000256" key="5">
    <source>
        <dbReference type="ARBA" id="ARBA00022723"/>
    </source>
</evidence>
<dbReference type="GO" id="GO:0000049">
    <property type="term" value="F:tRNA binding"/>
    <property type="evidence" value="ECO:0007669"/>
    <property type="project" value="UniProtKB-KW"/>
</dbReference>
<evidence type="ECO:0000256" key="12">
    <source>
        <dbReference type="HAMAP-Rule" id="MF_00036"/>
    </source>
</evidence>
<dbReference type="InterPro" id="IPR018165">
    <property type="entry name" value="Ala-tRNA-synth_IIc_core"/>
</dbReference>
<evidence type="ECO:0000259" key="14">
    <source>
        <dbReference type="PROSITE" id="PS50860"/>
    </source>
</evidence>
<evidence type="ECO:0000256" key="4">
    <source>
        <dbReference type="ARBA" id="ARBA00022598"/>
    </source>
</evidence>
<keyword evidence="7 12" id="KW-0862">Zinc</keyword>
<evidence type="ECO:0000313" key="15">
    <source>
        <dbReference type="EMBL" id="PDH41311.1"/>
    </source>
</evidence>
<sequence>MNSEEIRQAFLEFFESKQHQKVDSASLVPTNDPTLLFTNAGMVQFKEALALRENRGYTRATSCQRCVRAGGKHNDLDNVGYTARHHTFFEMLGNFSFGDYFKQEAIAQAWEFLTGVLQIPAEKLWVTVHDSDDEAERIWVEEIGFDKSRVSRLGDKDNFWAMGDTGPCGPCSEIFYDHGADVPGGPPGSPDDDLDRYVEIWNLVFPQYDRSEDGTLTPLEKPGVDTGMGLERLAAVLQGVHNNYDTDIFQSLILKAGALLNIRDQSNESLRVIADHIRSCAFLIADGVLPSNEGRGYVLRRIIRRALRHGHKLQSQSPFFHKMVSSLDEQMGEAYPVLRETRERIEKILLKEEEQFDQTLDQGMRLLSEHISDLEGTEIPGEVVFKLYDTYGFPPDLTADIARERELTLDMEGFEVEMTKQRERARAASRFEANVSAMNITASTMFNGYEALNGKGRVMSLIVGEASVNEINEGDEAIVILDATPFYAESGGQVGDMGRLFGNGQTFEVLDTIKGGEAHLHKGLLQEGTLKVGDELEAQVHGDQRAAIRLNHSATHLLHAALREILGPHVNQRGSLVTGDRLRFDFSHFEPVTPEQQRQIARRVNEEIRENSVIQTELMSLADARSSGAMALFNEKYADEVRVLTMGDGYSVELCGGTHASRTGDIGYFRLLSEEGTASGVRRILASTGQGAIQAAEDLDVAMGDASALLRADADGLTDKLKQLLDQHRQLEKEVGRLNTRLASSAGQPAGDTVAEVAGVKVSIQQLEDVDPKSLRQVCDNLKDKLGSGVVCLATVTGAKISLVAGVTKDLTDRVKAGDLVNHIAAQVGGKGGGRPDFAQAGGSDVDALPGALESVQDYLQDRLGGV</sequence>
<keyword evidence="4 12" id="KW-0436">Ligase</keyword>
<comment type="subcellular location">
    <subcellularLocation>
        <location evidence="1 12">Cytoplasm</location>
    </subcellularLocation>
</comment>
<keyword evidence="13" id="KW-0175">Coiled coil</keyword>
<dbReference type="PROSITE" id="PS50860">
    <property type="entry name" value="AA_TRNA_LIGASE_II_ALA"/>
    <property type="match status" value="1"/>
</dbReference>
<dbReference type="InterPro" id="IPR012947">
    <property type="entry name" value="tRNA_SAD"/>
</dbReference>
<dbReference type="Pfam" id="PF02272">
    <property type="entry name" value="DHHA1"/>
    <property type="match status" value="1"/>
</dbReference>
<evidence type="ECO:0000256" key="13">
    <source>
        <dbReference type="SAM" id="Coils"/>
    </source>
</evidence>
<keyword evidence="10 12" id="KW-0648">Protein biosynthesis</keyword>
<feature type="domain" description="Alanyl-transfer RNA synthetases family profile" evidence="14">
    <location>
        <begin position="1"/>
        <end position="698"/>
    </location>
</feature>
<dbReference type="InterPro" id="IPR018164">
    <property type="entry name" value="Ala-tRNA-synth_IIc_N"/>
</dbReference>
<dbReference type="Gene3D" id="3.30.930.10">
    <property type="entry name" value="Bira Bifunctional Protein, Domain 2"/>
    <property type="match status" value="1"/>
</dbReference>
<dbReference type="GO" id="GO:0005829">
    <property type="term" value="C:cytosol"/>
    <property type="evidence" value="ECO:0007669"/>
    <property type="project" value="TreeGrafter"/>
</dbReference>
<dbReference type="Gene3D" id="3.30.54.20">
    <property type="match status" value="1"/>
</dbReference>
<dbReference type="GO" id="GO:0008270">
    <property type="term" value="F:zinc ion binding"/>
    <property type="evidence" value="ECO:0007669"/>
    <property type="project" value="UniProtKB-UniRule"/>
</dbReference>
<dbReference type="InterPro" id="IPR018162">
    <property type="entry name" value="Ala-tRNA-ligase_IIc_anticod-bd"/>
</dbReference>
<comment type="catalytic activity">
    <reaction evidence="12">
        <text>tRNA(Ala) + L-alanine + ATP = L-alanyl-tRNA(Ala) + AMP + diphosphate</text>
        <dbReference type="Rhea" id="RHEA:12540"/>
        <dbReference type="Rhea" id="RHEA-COMP:9657"/>
        <dbReference type="Rhea" id="RHEA-COMP:9923"/>
        <dbReference type="ChEBI" id="CHEBI:30616"/>
        <dbReference type="ChEBI" id="CHEBI:33019"/>
        <dbReference type="ChEBI" id="CHEBI:57972"/>
        <dbReference type="ChEBI" id="CHEBI:78442"/>
        <dbReference type="ChEBI" id="CHEBI:78497"/>
        <dbReference type="ChEBI" id="CHEBI:456215"/>
        <dbReference type="EC" id="6.1.1.7"/>
    </reaction>
</comment>
<evidence type="ECO:0000313" key="16">
    <source>
        <dbReference type="Proteomes" id="UP000219327"/>
    </source>
</evidence>
<keyword evidence="11 12" id="KW-0030">Aminoacyl-tRNA synthetase</keyword>
<reference evidence="15 16" key="1">
    <citation type="submission" date="2017-08" db="EMBL/GenBank/DDBJ databases">
        <title>Fine stratification of microbial communities through a metagenomic profile of the photic zone.</title>
        <authorList>
            <person name="Haro-Moreno J.M."/>
            <person name="Lopez-Perez M."/>
            <person name="De La Torre J."/>
            <person name="Picazo A."/>
            <person name="Camacho A."/>
            <person name="Rodriguez-Valera F."/>
        </authorList>
    </citation>
    <scope>NUCLEOTIDE SEQUENCE [LARGE SCALE GENOMIC DNA]</scope>
    <source>
        <strain evidence="15">MED-G24</strain>
    </source>
</reference>
<gene>
    <name evidence="12" type="primary">alaS</name>
    <name evidence="15" type="ORF">CNE99_02100</name>
</gene>
<accession>A0A2A5WY04</accession>
<comment type="similarity">
    <text evidence="2 12">Belongs to the class-II aminoacyl-tRNA synthetase family.</text>
</comment>
<comment type="cofactor">
    <cofactor evidence="12">
        <name>Zn(2+)</name>
        <dbReference type="ChEBI" id="CHEBI:29105"/>
    </cofactor>
    <text evidence="12">Binds 1 zinc ion per subunit.</text>
</comment>
<dbReference type="InterPro" id="IPR009000">
    <property type="entry name" value="Transl_B-barrel_sf"/>
</dbReference>
<dbReference type="InterPro" id="IPR050058">
    <property type="entry name" value="Ala-tRNA_ligase"/>
</dbReference>
<dbReference type="InterPro" id="IPR023033">
    <property type="entry name" value="Ala_tRNA_ligase_euk/bac"/>
</dbReference>
<protein>
    <recommendedName>
        <fullName evidence="12">Alanine--tRNA ligase</fullName>
        <ecNumber evidence="12">6.1.1.7</ecNumber>
    </recommendedName>
    <alternativeName>
        <fullName evidence="12">Alanyl-tRNA synthetase</fullName>
        <shortName evidence="12">AlaRS</shortName>
    </alternativeName>
</protein>
<keyword evidence="3 12" id="KW-0820">tRNA-binding</keyword>
<dbReference type="FunFam" id="3.30.54.20:FF:000001">
    <property type="entry name" value="Alanine--tRNA ligase"/>
    <property type="match status" value="1"/>
</dbReference>
<dbReference type="InterPro" id="IPR045864">
    <property type="entry name" value="aa-tRNA-synth_II/BPL/LPL"/>
</dbReference>
<comment type="caution">
    <text evidence="15">The sequence shown here is derived from an EMBL/GenBank/DDBJ whole genome shotgun (WGS) entry which is preliminary data.</text>
</comment>
<comment type="domain">
    <text evidence="12">Consists of three domains; the N-terminal catalytic domain, the editing domain and the C-terminal C-Ala domain. The editing domain removes incorrectly charged amino acids, while the C-Ala domain, along with tRNA(Ala), serves as a bridge to cooperatively bring together the editing and aminoacylation centers thus stimulating deacylation of misacylated tRNAs.</text>
</comment>
<dbReference type="GO" id="GO:0006419">
    <property type="term" value="P:alanyl-tRNA aminoacylation"/>
    <property type="evidence" value="ECO:0007669"/>
    <property type="project" value="UniProtKB-UniRule"/>
</dbReference>
<dbReference type="PANTHER" id="PTHR11777">
    <property type="entry name" value="ALANYL-TRNA SYNTHETASE"/>
    <property type="match status" value="1"/>
</dbReference>
<dbReference type="Pfam" id="PF01411">
    <property type="entry name" value="tRNA-synt_2c"/>
    <property type="match status" value="1"/>
</dbReference>
<dbReference type="CDD" id="cd00673">
    <property type="entry name" value="AlaRS_core"/>
    <property type="match status" value="1"/>
</dbReference>
<keyword evidence="5 12" id="KW-0479">Metal-binding</keyword>
<evidence type="ECO:0000256" key="6">
    <source>
        <dbReference type="ARBA" id="ARBA00022741"/>
    </source>
</evidence>
<keyword evidence="6 12" id="KW-0547">Nucleotide-binding</keyword>
<dbReference type="FunFam" id="3.10.310.40:FF:000001">
    <property type="entry name" value="Alanine--tRNA ligase"/>
    <property type="match status" value="1"/>
</dbReference>
<dbReference type="GO" id="GO:0005524">
    <property type="term" value="F:ATP binding"/>
    <property type="evidence" value="ECO:0007669"/>
    <property type="project" value="UniProtKB-UniRule"/>
</dbReference>
<evidence type="ECO:0000256" key="2">
    <source>
        <dbReference type="ARBA" id="ARBA00008226"/>
    </source>
</evidence>
<dbReference type="FunFam" id="3.30.980.10:FF:000004">
    <property type="entry name" value="Alanine--tRNA ligase, cytoplasmic"/>
    <property type="match status" value="1"/>
</dbReference>